<evidence type="ECO:0000313" key="2">
    <source>
        <dbReference type="EMBL" id="MBC1178658.1"/>
    </source>
</evidence>
<sequence>MVNTSLAVSERRIVRENFVSSAHSRINLYDVPVTALRTKTRELMALLLDPIKYLPSEEGRQRDWRGIAEVTGFRNQQTTFIGNQRSPTLKLLEMLGKQGGEVVTLAELQRILGIIDRWDVVDDTNQSFLEDAEIFLCAKPKFVELPEKGSAPSEWDDDTNILTNDDAPGLLQKYDAFLCEKSRDLKAGHQEHDAICRLIAERCNKLILIVTQAFLQSAANTFFVNVGQAFSIEKRRRMIIPCLYEKCILPPNLSFYFVLNYQTSGKLFNFWDKLKQSIRNTPMESAVQLAKPTITITEVDSPQTSKLAAIEGAKTNEKTPDSPPVHPIYNSSKPSIVIKKSYSPEPQRKIWPPAAKQRTVSMWELSTNPDSGKGSDSPMSPLPALVSPSSGSKKEKWYKKLLTPSTKKSCDGSSGVEDDAISTGSSASTGHQEHDAICRLIAERCNKLILIVTQAFLQSAANTFFVNVGQAFSIEKRRRMIIPCLYEKCILPPNLSFYFVLNYQTSGKLFNFWDKLKQSIRNTPMESAVQLAKPTITITEVDSPQTSKLAAIEGAKDK</sequence>
<dbReference type="SUPFAM" id="SSF52200">
    <property type="entry name" value="Toll/Interleukin receptor TIR domain"/>
    <property type="match status" value="2"/>
</dbReference>
<dbReference type="GO" id="GO:0045087">
    <property type="term" value="P:innate immune response"/>
    <property type="evidence" value="ECO:0007669"/>
    <property type="project" value="TreeGrafter"/>
</dbReference>
<reference evidence="2" key="2">
    <citation type="journal article" date="2020" name="BMC">
        <title>Leishmania infection induces a limited differential gene expression in the sand fly midgut.</title>
        <authorList>
            <person name="Coutinho-Abreu I.V."/>
            <person name="Serafim T.D."/>
            <person name="Meneses C."/>
            <person name="Kamhawi S."/>
            <person name="Oliveira F."/>
            <person name="Valenzuela J.G."/>
        </authorList>
    </citation>
    <scope>NUCLEOTIDE SEQUENCE</scope>
    <source>
        <strain evidence="2">Jacobina</strain>
        <tissue evidence="2">Midgut</tissue>
    </source>
</reference>
<dbReference type="EMBL" id="GITU01009955">
    <property type="protein sequence ID" value="MBC1178658.1"/>
    <property type="molecule type" value="Transcribed_RNA"/>
</dbReference>
<reference evidence="4" key="1">
    <citation type="submission" date="2012-05" db="EMBL/GenBank/DDBJ databases">
        <title>Whole Genome Assembly of Lutzomyia longipalpis.</title>
        <authorList>
            <person name="Richards S."/>
            <person name="Qu C."/>
            <person name="Dillon R."/>
            <person name="Worley K."/>
            <person name="Scherer S."/>
            <person name="Batterton M."/>
            <person name="Taylor A."/>
            <person name="Hawes A."/>
            <person name="Hernandez B."/>
            <person name="Kovar C."/>
            <person name="Mandapat C."/>
            <person name="Pham C."/>
            <person name="Qu C."/>
            <person name="Jing C."/>
            <person name="Bess C."/>
            <person name="Bandaranaike D."/>
            <person name="Ngo D."/>
            <person name="Ongeri F."/>
            <person name="Arias F."/>
            <person name="Lara F."/>
            <person name="Weissenberger G."/>
            <person name="Kamau G."/>
            <person name="Han H."/>
            <person name="Shen H."/>
            <person name="Dinh H."/>
            <person name="Khalil I."/>
            <person name="Jones J."/>
            <person name="Shafer J."/>
            <person name="Jayaseelan J."/>
            <person name="Quiroz J."/>
            <person name="Blankenburg K."/>
            <person name="Nguyen L."/>
            <person name="Jackson L."/>
            <person name="Francisco L."/>
            <person name="Tang L.-Y."/>
            <person name="Pu L.-L."/>
            <person name="Perales L."/>
            <person name="Lorensuhewa L."/>
            <person name="Munidasa M."/>
            <person name="Coyle M."/>
            <person name="Taylor M."/>
            <person name="Puazo M."/>
            <person name="Firestine M."/>
            <person name="Scheel M."/>
            <person name="Javaid M."/>
            <person name="Wang M."/>
            <person name="Li M."/>
            <person name="Tabassum N."/>
            <person name="Saada N."/>
            <person name="Osuji N."/>
            <person name="Aqrawi P."/>
            <person name="Fu Q."/>
            <person name="Thornton R."/>
            <person name="Raj R."/>
            <person name="Goodspeed R."/>
            <person name="Mata R."/>
            <person name="Najjar R."/>
            <person name="Gubbala S."/>
            <person name="Lee S."/>
            <person name="Denson S."/>
            <person name="Patil S."/>
            <person name="Macmil S."/>
            <person name="Qi S."/>
            <person name="Matskevitch T."/>
            <person name="Palculict T."/>
            <person name="Mathew T."/>
            <person name="Vee V."/>
            <person name="Velamala V."/>
            <person name="Korchina V."/>
            <person name="Cai W."/>
            <person name="Liu W."/>
            <person name="Dai W."/>
            <person name="Zou X."/>
            <person name="Zhu Y."/>
            <person name="Zhang Y."/>
            <person name="Wu Y.-Q."/>
            <person name="Xin Y."/>
            <person name="Nazarath L."/>
            <person name="Kovar C."/>
            <person name="Han Y."/>
            <person name="Muzny D."/>
            <person name="Gibbs R."/>
        </authorList>
    </citation>
    <scope>NUCLEOTIDE SEQUENCE [LARGE SCALE GENOMIC DNA]</scope>
    <source>
        <strain evidence="4">Jacobina</strain>
    </source>
</reference>
<dbReference type="GO" id="GO:0043123">
    <property type="term" value="P:positive regulation of canonical NF-kappaB signal transduction"/>
    <property type="evidence" value="ECO:0007669"/>
    <property type="project" value="InterPro"/>
</dbReference>
<dbReference type="Gene3D" id="3.40.50.10140">
    <property type="entry name" value="Toll/interleukin-1 receptor homology (TIR) domain"/>
    <property type="match status" value="2"/>
</dbReference>
<feature type="region of interest" description="Disordered" evidence="1">
    <location>
        <begin position="365"/>
        <end position="391"/>
    </location>
</feature>
<dbReference type="EMBL" id="AJWK01033445">
    <property type="status" value="NOT_ANNOTATED_CDS"/>
    <property type="molecule type" value="Genomic_DNA"/>
</dbReference>
<organism evidence="3 4">
    <name type="scientific">Lutzomyia longipalpis</name>
    <name type="common">Sand fly</name>
    <dbReference type="NCBI Taxonomy" id="7200"/>
    <lineage>
        <taxon>Eukaryota</taxon>
        <taxon>Metazoa</taxon>
        <taxon>Ecdysozoa</taxon>
        <taxon>Arthropoda</taxon>
        <taxon>Hexapoda</taxon>
        <taxon>Insecta</taxon>
        <taxon>Pterygota</taxon>
        <taxon>Neoptera</taxon>
        <taxon>Endopterygota</taxon>
        <taxon>Diptera</taxon>
        <taxon>Nematocera</taxon>
        <taxon>Psychodoidea</taxon>
        <taxon>Psychodidae</taxon>
        <taxon>Lutzomyia</taxon>
        <taxon>Lutzomyia</taxon>
    </lineage>
</organism>
<name>A0A1B0CX92_LUTLO</name>
<protein>
    <recommendedName>
        <fullName evidence="5">TIR domain-containing protein</fullName>
    </recommendedName>
</protein>
<dbReference type="AlphaFoldDB" id="A0A1B0CX92"/>
<dbReference type="GO" id="GO:0005886">
    <property type="term" value="C:plasma membrane"/>
    <property type="evidence" value="ECO:0007669"/>
    <property type="project" value="TreeGrafter"/>
</dbReference>
<dbReference type="InterPro" id="IPR017281">
    <property type="entry name" value="Myelin_different_resp_MyD88"/>
</dbReference>
<dbReference type="PANTHER" id="PTHR15079">
    <property type="entry name" value="MYD88"/>
    <property type="match status" value="1"/>
</dbReference>
<dbReference type="InterPro" id="IPR011029">
    <property type="entry name" value="DEATH-like_dom_sf"/>
</dbReference>
<evidence type="ECO:0000256" key="1">
    <source>
        <dbReference type="SAM" id="MobiDB-lite"/>
    </source>
</evidence>
<dbReference type="VEuPathDB" id="VectorBase:LLOJ009628"/>
<dbReference type="GO" id="GO:0035325">
    <property type="term" value="F:Toll-like receptor binding"/>
    <property type="evidence" value="ECO:0007669"/>
    <property type="project" value="TreeGrafter"/>
</dbReference>
<dbReference type="GO" id="GO:0070976">
    <property type="term" value="F:TIR domain binding"/>
    <property type="evidence" value="ECO:0007669"/>
    <property type="project" value="InterPro"/>
</dbReference>
<dbReference type="EMBL" id="AJWK01033443">
    <property type="status" value="NOT_ANNOTATED_CDS"/>
    <property type="molecule type" value="Genomic_DNA"/>
</dbReference>
<dbReference type="Gene3D" id="1.10.533.10">
    <property type="entry name" value="Death Domain, Fas"/>
    <property type="match status" value="1"/>
</dbReference>
<evidence type="ECO:0000313" key="4">
    <source>
        <dbReference type="Proteomes" id="UP000092461"/>
    </source>
</evidence>
<dbReference type="Proteomes" id="UP000092461">
    <property type="component" value="Unassembled WGS sequence"/>
</dbReference>
<keyword evidence="4" id="KW-1185">Reference proteome</keyword>
<feature type="region of interest" description="Disordered" evidence="1">
    <location>
        <begin position="405"/>
        <end position="430"/>
    </location>
</feature>
<accession>A0A1B0CX92</accession>
<dbReference type="GO" id="GO:0008063">
    <property type="term" value="P:Toll signaling pathway"/>
    <property type="evidence" value="ECO:0007669"/>
    <property type="project" value="TreeGrafter"/>
</dbReference>
<dbReference type="GO" id="GO:0002755">
    <property type="term" value="P:MyD88-dependent toll-like receptor signaling pathway"/>
    <property type="evidence" value="ECO:0007669"/>
    <property type="project" value="InterPro"/>
</dbReference>
<dbReference type="EMBL" id="AJWK01033444">
    <property type="status" value="NOT_ANNOTATED_CDS"/>
    <property type="molecule type" value="Genomic_DNA"/>
</dbReference>
<dbReference type="EnsemblMetazoa" id="LLOJ009628-RA">
    <property type="protein sequence ID" value="LLOJ009628-PA"/>
    <property type="gene ID" value="LLOJ009628"/>
</dbReference>
<dbReference type="SUPFAM" id="SSF47986">
    <property type="entry name" value="DEATH domain"/>
    <property type="match status" value="1"/>
</dbReference>
<dbReference type="InterPro" id="IPR035897">
    <property type="entry name" value="Toll_tir_struct_dom_sf"/>
</dbReference>
<reference evidence="3" key="3">
    <citation type="submission" date="2020-05" db="UniProtKB">
        <authorList>
            <consortium name="EnsemblMetazoa"/>
        </authorList>
    </citation>
    <scope>IDENTIFICATION</scope>
    <source>
        <strain evidence="3">Jacobina</strain>
    </source>
</reference>
<evidence type="ECO:0000313" key="3">
    <source>
        <dbReference type="EnsemblMetazoa" id="LLOJ009628-PA"/>
    </source>
</evidence>
<dbReference type="VEuPathDB" id="VectorBase:LLONM1_002848"/>
<dbReference type="PANTHER" id="PTHR15079:SF3">
    <property type="entry name" value="MYELOID DIFFERENTIATION PRIMARY RESPONSE PROTEIN MYD88"/>
    <property type="match status" value="1"/>
</dbReference>
<dbReference type="GO" id="GO:0050830">
    <property type="term" value="P:defense response to Gram-positive bacterium"/>
    <property type="evidence" value="ECO:0007669"/>
    <property type="project" value="TreeGrafter"/>
</dbReference>
<dbReference type="GO" id="GO:0034142">
    <property type="term" value="P:toll-like receptor 4 signaling pathway"/>
    <property type="evidence" value="ECO:0007669"/>
    <property type="project" value="TreeGrafter"/>
</dbReference>
<evidence type="ECO:0008006" key="5">
    <source>
        <dbReference type="Google" id="ProtNLM"/>
    </source>
</evidence>
<proteinExistence type="predicted"/>